<dbReference type="GO" id="GO:0008171">
    <property type="term" value="F:O-methyltransferase activity"/>
    <property type="evidence" value="ECO:0007669"/>
    <property type="project" value="InterPro"/>
</dbReference>
<keyword evidence="2 6" id="KW-0808">Transferase</keyword>
<evidence type="ECO:0000259" key="5">
    <source>
        <dbReference type="Pfam" id="PF08100"/>
    </source>
</evidence>
<dbReference type="InterPro" id="IPR036388">
    <property type="entry name" value="WH-like_DNA-bd_sf"/>
</dbReference>
<dbReference type="Pfam" id="PF00891">
    <property type="entry name" value="Methyltransf_2"/>
    <property type="match status" value="1"/>
</dbReference>
<reference evidence="7 8" key="2">
    <citation type="submission" date="2018-09" db="EMBL/GenBank/DDBJ databases">
        <title>Genomic Encyclopedia of Archaeal and Bacterial Type Strains, Phase II (KMG-II): from individual species to whole genera.</title>
        <authorList>
            <person name="Goeker M."/>
        </authorList>
    </citation>
    <scope>NUCLEOTIDE SEQUENCE [LARGE SCALE GENOMIC DNA]</scope>
    <source>
        <strain evidence="7 8">DSM 11458</strain>
    </source>
</reference>
<dbReference type="PANTHER" id="PTHR43712">
    <property type="entry name" value="PUTATIVE (AFU_ORTHOLOGUE AFUA_4G14580)-RELATED"/>
    <property type="match status" value="1"/>
</dbReference>
<dbReference type="CDD" id="cd02440">
    <property type="entry name" value="AdoMet_MTases"/>
    <property type="match status" value="1"/>
</dbReference>
<geneLocation type="plasmid" evidence="6">
    <name>pSD118</name>
</geneLocation>
<dbReference type="Gene3D" id="1.10.10.10">
    <property type="entry name" value="Winged helix-like DNA-binding domain superfamily/Winged helix DNA-binding domain"/>
    <property type="match status" value="1"/>
</dbReference>
<dbReference type="AlphaFoldDB" id="J7G0L2"/>
<keyword evidence="3" id="KW-0949">S-adenosyl-L-methionine</keyword>
<dbReference type="SUPFAM" id="SSF53335">
    <property type="entry name" value="S-adenosyl-L-methionine-dependent methyltransferases"/>
    <property type="match status" value="1"/>
</dbReference>
<accession>J7G0L2</accession>
<dbReference type="SUPFAM" id="SSF46785">
    <property type="entry name" value="Winged helix' DNA-binding domain"/>
    <property type="match status" value="1"/>
</dbReference>
<reference evidence="6" key="1">
    <citation type="journal article" date="2012" name="Environ. Microbiol.">
        <title>Think pink: photosynthesis, plasmids and the Roseobacter clade.</title>
        <authorList>
            <person name="Petersen J."/>
            <person name="Brinkmann H."/>
            <person name="Bunk B."/>
            <person name="Michael V."/>
            <person name="Pauker O."/>
            <person name="Pradella S."/>
        </authorList>
    </citation>
    <scope>NUCLEOTIDE SEQUENCE</scope>
    <source>
        <strain evidence="6">DSM 11458</strain>
        <plasmid evidence="6">pSD118</plasmid>
    </source>
</reference>
<proteinExistence type="predicted"/>
<dbReference type="Proteomes" id="UP000284407">
    <property type="component" value="Unassembled WGS sequence"/>
</dbReference>
<dbReference type="Gene3D" id="1.10.287.1350">
    <property type="match status" value="1"/>
</dbReference>
<evidence type="ECO:0000313" key="6">
    <source>
        <dbReference type="EMBL" id="AFP55502.1"/>
    </source>
</evidence>
<evidence type="ECO:0000256" key="2">
    <source>
        <dbReference type="ARBA" id="ARBA00022679"/>
    </source>
</evidence>
<feature type="domain" description="O-methyltransferase dimerisation" evidence="5">
    <location>
        <begin position="52"/>
        <end position="126"/>
    </location>
</feature>
<evidence type="ECO:0000313" key="7">
    <source>
        <dbReference type="EMBL" id="RKE92125.1"/>
    </source>
</evidence>
<dbReference type="EC" id="2.1.1.-" evidence="6"/>
<dbReference type="PIRSF" id="PIRSF005739">
    <property type="entry name" value="O-mtase"/>
    <property type="match status" value="1"/>
</dbReference>
<dbReference type="Gene3D" id="3.40.50.150">
    <property type="entry name" value="Vaccinia Virus protein VP39"/>
    <property type="match status" value="1"/>
</dbReference>
<keyword evidence="6" id="KW-0614">Plasmid</keyword>
<evidence type="ECO:0000313" key="8">
    <source>
        <dbReference type="Proteomes" id="UP000284407"/>
    </source>
</evidence>
<dbReference type="Pfam" id="PF08100">
    <property type="entry name" value="Dimerisation"/>
    <property type="match status" value="1"/>
</dbReference>
<dbReference type="InterPro" id="IPR001077">
    <property type="entry name" value="COMT_C"/>
</dbReference>
<dbReference type="STRING" id="1443111.Z949_111"/>
<evidence type="ECO:0000256" key="3">
    <source>
        <dbReference type="ARBA" id="ARBA00022691"/>
    </source>
</evidence>
<dbReference type="PROSITE" id="PS51683">
    <property type="entry name" value="SAM_OMT_II"/>
    <property type="match status" value="1"/>
</dbReference>
<dbReference type="InterPro" id="IPR029063">
    <property type="entry name" value="SAM-dependent_MTases_sf"/>
</dbReference>
<dbReference type="InterPro" id="IPR016461">
    <property type="entry name" value="COMT-like"/>
</dbReference>
<dbReference type="PANTHER" id="PTHR43712:SF2">
    <property type="entry name" value="O-METHYLTRANSFERASE CICE"/>
    <property type="match status" value="1"/>
</dbReference>
<gene>
    <name evidence="6" type="primary">crtF</name>
    <name evidence="7" type="ORF">C8N30_3882</name>
    <name evidence="6" type="ORF">pSD118_100</name>
</gene>
<dbReference type="InterPro" id="IPR012967">
    <property type="entry name" value="COMT_dimerisation"/>
</dbReference>
<protein>
    <submittedName>
        <fullName evidence="7">Demethylspheroidene O-methyltransferase</fullName>
    </submittedName>
    <submittedName>
        <fullName evidence="6">Hydroxyneurosporene methyltransferase</fullName>
        <ecNumber evidence="6">2.1.1.-</ecNumber>
    </submittedName>
</protein>
<feature type="domain" description="O-methyltransferase C-terminal" evidence="4">
    <location>
        <begin position="143"/>
        <end position="353"/>
    </location>
</feature>
<name>J7G0L2_9RHOB</name>
<organism evidence="6">
    <name type="scientific">Sulfitobacter guttiformis</name>
    <dbReference type="NCBI Taxonomy" id="74349"/>
    <lineage>
        <taxon>Bacteria</taxon>
        <taxon>Pseudomonadati</taxon>
        <taxon>Pseudomonadota</taxon>
        <taxon>Alphaproteobacteria</taxon>
        <taxon>Rhodobacterales</taxon>
        <taxon>Roseobacteraceae</taxon>
        <taxon>Sulfitobacter</taxon>
    </lineage>
</organism>
<dbReference type="GO" id="GO:0032259">
    <property type="term" value="P:methylation"/>
    <property type="evidence" value="ECO:0007669"/>
    <property type="project" value="UniProtKB-KW"/>
</dbReference>
<sequence length="375" mass="40435">MTFFTDPVLRADKPGAGGWFNRLMAARGFQKWAAKFPLTRRIVRREGEAMFDLLAGFCHSQVLSALVQLEIPQKLMRGPLEATVLAHHADMPLERMQILLRAGVALGVLRSRRAGRFGLSRTGAALVGVPGLSQMIAHHDVLYRDLSDPVAFFRGEVQTELADFWPYVFGGNMDPEVAATYSDLMAQSQVLVADDTLAAIDLSGVSALMDIGGGSGAFLTAVGEVYSDLDLMLFDLPEVAPSAAQRFSAAGVTERTRITGGSFREDPLPQGADAISLIRVLYDHSDDTVKALLAKCYAALPSGGRIIISEPMTGGVKPTRAGDAYFALYTLAMRTGRTRSACEIRSLCHAAGFVNVKAPAARRPFVTSCIEARKP</sequence>
<dbReference type="EMBL" id="RAQK01000003">
    <property type="protein sequence ID" value="RKE92125.1"/>
    <property type="molecule type" value="Genomic_DNA"/>
</dbReference>
<dbReference type="GO" id="GO:0046983">
    <property type="term" value="F:protein dimerization activity"/>
    <property type="evidence" value="ECO:0007669"/>
    <property type="project" value="InterPro"/>
</dbReference>
<keyword evidence="8" id="KW-1185">Reference proteome</keyword>
<evidence type="ECO:0000256" key="1">
    <source>
        <dbReference type="ARBA" id="ARBA00022603"/>
    </source>
</evidence>
<dbReference type="EMBL" id="JN172927">
    <property type="protein sequence ID" value="AFP55502.1"/>
    <property type="molecule type" value="Genomic_DNA"/>
</dbReference>
<evidence type="ECO:0000259" key="4">
    <source>
        <dbReference type="Pfam" id="PF00891"/>
    </source>
</evidence>
<keyword evidence="1 6" id="KW-0489">Methyltransferase</keyword>
<dbReference type="InterPro" id="IPR036390">
    <property type="entry name" value="WH_DNA-bd_sf"/>
</dbReference>